<evidence type="ECO:0000256" key="1">
    <source>
        <dbReference type="SAM" id="MobiDB-lite"/>
    </source>
</evidence>
<accession>A0A834DYD6</accession>
<proteinExistence type="predicted"/>
<gene>
    <name evidence="2" type="ORF">HJG60_011830</name>
</gene>
<dbReference type="Proteomes" id="UP000664940">
    <property type="component" value="Unassembled WGS sequence"/>
</dbReference>
<evidence type="ECO:0000313" key="2">
    <source>
        <dbReference type="EMBL" id="KAF6094732.1"/>
    </source>
</evidence>
<protein>
    <submittedName>
        <fullName evidence="2">Uncharacterized protein</fullName>
    </submittedName>
</protein>
<feature type="compositionally biased region" description="Gly residues" evidence="1">
    <location>
        <begin position="1"/>
        <end position="14"/>
    </location>
</feature>
<sequence>MKPGDSDGGGGGRGHAPSSERRVEALSREVLRSGEGWGHSVRKVGFVELWEAFGRFQVGERHGLTLFQELALGTVEKRWAGVRRERRPSLRGQVRWWPPNSERTKELFLWTLVTLITSTH</sequence>
<comment type="caution">
    <text evidence="2">The sequence shown here is derived from an EMBL/GenBank/DDBJ whole genome shotgun (WGS) entry which is preliminary data.</text>
</comment>
<dbReference type="EMBL" id="JABVXQ010000008">
    <property type="protein sequence ID" value="KAF6094732.1"/>
    <property type="molecule type" value="Genomic_DNA"/>
</dbReference>
<evidence type="ECO:0000313" key="3">
    <source>
        <dbReference type="Proteomes" id="UP000664940"/>
    </source>
</evidence>
<dbReference type="AlphaFoldDB" id="A0A834DYD6"/>
<name>A0A834DYD6_9CHIR</name>
<feature type="region of interest" description="Disordered" evidence="1">
    <location>
        <begin position="1"/>
        <end position="24"/>
    </location>
</feature>
<organism evidence="2 3">
    <name type="scientific">Phyllostomus discolor</name>
    <name type="common">pale spear-nosed bat</name>
    <dbReference type="NCBI Taxonomy" id="89673"/>
    <lineage>
        <taxon>Eukaryota</taxon>
        <taxon>Metazoa</taxon>
        <taxon>Chordata</taxon>
        <taxon>Craniata</taxon>
        <taxon>Vertebrata</taxon>
        <taxon>Euteleostomi</taxon>
        <taxon>Mammalia</taxon>
        <taxon>Eutheria</taxon>
        <taxon>Laurasiatheria</taxon>
        <taxon>Chiroptera</taxon>
        <taxon>Yangochiroptera</taxon>
        <taxon>Phyllostomidae</taxon>
        <taxon>Phyllostominae</taxon>
        <taxon>Phyllostomus</taxon>
    </lineage>
</organism>
<reference evidence="2 3" key="1">
    <citation type="journal article" date="2020" name="Nature">
        <title>Six reference-quality genomes reveal evolution of bat adaptations.</title>
        <authorList>
            <person name="Jebb D."/>
            <person name="Huang Z."/>
            <person name="Pippel M."/>
            <person name="Hughes G.M."/>
            <person name="Lavrichenko K."/>
            <person name="Devanna P."/>
            <person name="Winkler S."/>
            <person name="Jermiin L.S."/>
            <person name="Skirmuntt E.C."/>
            <person name="Katzourakis A."/>
            <person name="Burkitt-Gray L."/>
            <person name="Ray D.A."/>
            <person name="Sullivan K.A.M."/>
            <person name="Roscito J.G."/>
            <person name="Kirilenko B.M."/>
            <person name="Davalos L.M."/>
            <person name="Corthals A.P."/>
            <person name="Power M.L."/>
            <person name="Jones G."/>
            <person name="Ransome R.D."/>
            <person name="Dechmann D.K.N."/>
            <person name="Locatelli A.G."/>
            <person name="Puechmaille S.J."/>
            <person name="Fedrigo O."/>
            <person name="Jarvis E.D."/>
            <person name="Hiller M."/>
            <person name="Vernes S.C."/>
            <person name="Myers E.W."/>
            <person name="Teeling E.C."/>
        </authorList>
    </citation>
    <scope>NUCLEOTIDE SEQUENCE [LARGE SCALE GENOMIC DNA]</scope>
    <source>
        <strain evidence="2">Bat1K_MPI-CBG_1</strain>
    </source>
</reference>